<feature type="domain" description="BTB" evidence="1">
    <location>
        <begin position="183"/>
        <end position="248"/>
    </location>
</feature>
<dbReference type="Proteomes" id="UP000193411">
    <property type="component" value="Unassembled WGS sequence"/>
</dbReference>
<dbReference type="CDD" id="cd18186">
    <property type="entry name" value="BTB_POZ_ZBTB_KLHL-like"/>
    <property type="match status" value="1"/>
</dbReference>
<sequence length="306" mass="33624">MATIQQSHLCLVTTNHVDFSRARTLTLSLGRVKCKWGILDFELTRWGPYTEDKDTVDVCMTVDACTVPAGAPPPTKITIQLDCTHHAIINNAKPGAGGSRSEAREEGMCFGPQSQFLTGFYKGYVARVTFPLDPIFFKRNVVLDQLSVTVEAPLDRTLTAHNDPSRFPFPQALVDTINVPALCDCTFALGDGTTLRASRAILAHASPSFFGTMFGRQAWTAGGRDSTIQFRGWSIKAYLPCMVHMYSGWIPDEGPLTVPVAVEHGLDTNEFLFADWLQVMRLAEMLELPELAGAARRAMVKALLNA</sequence>
<dbReference type="SUPFAM" id="SSF54695">
    <property type="entry name" value="POZ domain"/>
    <property type="match status" value="1"/>
</dbReference>
<dbReference type="InterPro" id="IPR011333">
    <property type="entry name" value="SKP1/BTB/POZ_sf"/>
</dbReference>
<keyword evidence="3" id="KW-1185">Reference proteome</keyword>
<dbReference type="Pfam" id="PF00651">
    <property type="entry name" value="BTB"/>
    <property type="match status" value="1"/>
</dbReference>
<dbReference type="InterPro" id="IPR000210">
    <property type="entry name" value="BTB/POZ_dom"/>
</dbReference>
<protein>
    <recommendedName>
        <fullName evidence="1">BTB domain-containing protein</fullName>
    </recommendedName>
</protein>
<evidence type="ECO:0000313" key="2">
    <source>
        <dbReference type="EMBL" id="ORZ38343.1"/>
    </source>
</evidence>
<dbReference type="EMBL" id="MCFL01000009">
    <property type="protein sequence ID" value="ORZ38343.1"/>
    <property type="molecule type" value="Genomic_DNA"/>
</dbReference>
<organism evidence="2 3">
    <name type="scientific">Catenaria anguillulae PL171</name>
    <dbReference type="NCBI Taxonomy" id="765915"/>
    <lineage>
        <taxon>Eukaryota</taxon>
        <taxon>Fungi</taxon>
        <taxon>Fungi incertae sedis</taxon>
        <taxon>Blastocladiomycota</taxon>
        <taxon>Blastocladiomycetes</taxon>
        <taxon>Blastocladiales</taxon>
        <taxon>Catenariaceae</taxon>
        <taxon>Catenaria</taxon>
    </lineage>
</organism>
<reference evidence="2 3" key="1">
    <citation type="submission" date="2016-07" db="EMBL/GenBank/DDBJ databases">
        <title>Pervasive Adenine N6-methylation of Active Genes in Fungi.</title>
        <authorList>
            <consortium name="DOE Joint Genome Institute"/>
            <person name="Mondo S.J."/>
            <person name="Dannebaum R.O."/>
            <person name="Kuo R.C."/>
            <person name="Labutti K."/>
            <person name="Haridas S."/>
            <person name="Kuo A."/>
            <person name="Salamov A."/>
            <person name="Ahrendt S.R."/>
            <person name="Lipzen A."/>
            <person name="Sullivan W."/>
            <person name="Andreopoulos W.B."/>
            <person name="Clum A."/>
            <person name="Lindquist E."/>
            <person name="Daum C."/>
            <person name="Ramamoorthy G.K."/>
            <person name="Gryganskyi A."/>
            <person name="Culley D."/>
            <person name="Magnuson J.K."/>
            <person name="James T.Y."/>
            <person name="O'Malley M.A."/>
            <person name="Stajich J.E."/>
            <person name="Spatafora J.W."/>
            <person name="Visel A."/>
            <person name="Grigoriev I.V."/>
        </authorList>
    </citation>
    <scope>NUCLEOTIDE SEQUENCE [LARGE SCALE GENOMIC DNA]</scope>
    <source>
        <strain evidence="2 3">PL171</strain>
    </source>
</reference>
<dbReference type="Gene3D" id="3.30.710.10">
    <property type="entry name" value="Potassium Channel Kv1.1, Chain A"/>
    <property type="match status" value="1"/>
</dbReference>
<evidence type="ECO:0000259" key="1">
    <source>
        <dbReference type="PROSITE" id="PS50097"/>
    </source>
</evidence>
<dbReference type="PROSITE" id="PS50097">
    <property type="entry name" value="BTB"/>
    <property type="match status" value="1"/>
</dbReference>
<gene>
    <name evidence="2" type="ORF">BCR44DRAFT_47509</name>
</gene>
<dbReference type="AlphaFoldDB" id="A0A1Y2HX98"/>
<accession>A0A1Y2HX98</accession>
<comment type="caution">
    <text evidence="2">The sequence shown here is derived from an EMBL/GenBank/DDBJ whole genome shotgun (WGS) entry which is preliminary data.</text>
</comment>
<name>A0A1Y2HX98_9FUNG</name>
<evidence type="ECO:0000313" key="3">
    <source>
        <dbReference type="Proteomes" id="UP000193411"/>
    </source>
</evidence>
<proteinExistence type="predicted"/>